<reference evidence="6 7" key="1">
    <citation type="submission" date="2016-12" db="EMBL/GenBank/DDBJ databases">
        <title>Draft genome sequence of Fusarium oxysporum causing rot on Narcissus.</title>
        <authorList>
            <person name="Armitage A.D."/>
            <person name="Taylor A."/>
            <person name="Clarkson J.P."/>
            <person name="Harrison R.J."/>
            <person name="Jackson A.C."/>
        </authorList>
    </citation>
    <scope>NUCLEOTIDE SEQUENCE [LARGE SCALE GENOMIC DNA]</scope>
    <source>
        <strain evidence="6 7">N139</strain>
    </source>
</reference>
<organism evidence="6 7">
    <name type="scientific">Fusarium oxysporum f. sp. narcissi</name>
    <dbReference type="NCBI Taxonomy" id="451672"/>
    <lineage>
        <taxon>Eukaryota</taxon>
        <taxon>Fungi</taxon>
        <taxon>Dikarya</taxon>
        <taxon>Ascomycota</taxon>
        <taxon>Pezizomycotina</taxon>
        <taxon>Sordariomycetes</taxon>
        <taxon>Hypocreomycetidae</taxon>
        <taxon>Hypocreales</taxon>
        <taxon>Nectriaceae</taxon>
        <taxon>Fusarium</taxon>
        <taxon>Fusarium oxysporum species complex</taxon>
    </lineage>
</organism>
<dbReference type="GO" id="GO:0008270">
    <property type="term" value="F:zinc ion binding"/>
    <property type="evidence" value="ECO:0007669"/>
    <property type="project" value="UniProtKB-KW"/>
</dbReference>
<accession>A0A4Q2URR9</accession>
<dbReference type="PANTHER" id="PTHR46481:SF10">
    <property type="entry name" value="ZINC FINGER BED DOMAIN-CONTAINING PROTEIN 39"/>
    <property type="match status" value="1"/>
</dbReference>
<dbReference type="InterPro" id="IPR052035">
    <property type="entry name" value="ZnF_BED_domain_contain"/>
</dbReference>
<comment type="caution">
    <text evidence="6">The sequence shown here is derived from an EMBL/GenBank/DDBJ whole genome shotgun (WGS) entry which is preliminary data.</text>
</comment>
<dbReference type="EMBL" id="MQTW01003421">
    <property type="protein sequence ID" value="RYC76845.1"/>
    <property type="molecule type" value="Genomic_DNA"/>
</dbReference>
<evidence type="ECO:0000256" key="2">
    <source>
        <dbReference type="ARBA" id="ARBA00022723"/>
    </source>
</evidence>
<dbReference type="PANTHER" id="PTHR46481">
    <property type="entry name" value="ZINC FINGER BED DOMAIN-CONTAINING PROTEIN 4"/>
    <property type="match status" value="1"/>
</dbReference>
<evidence type="ECO:0008006" key="8">
    <source>
        <dbReference type="Google" id="ProtNLM"/>
    </source>
</evidence>
<dbReference type="Proteomes" id="UP000290540">
    <property type="component" value="Unassembled WGS sequence"/>
</dbReference>
<evidence type="ECO:0000313" key="6">
    <source>
        <dbReference type="EMBL" id="RYC76845.1"/>
    </source>
</evidence>
<feature type="non-terminal residue" evidence="6">
    <location>
        <position position="1"/>
    </location>
</feature>
<name>A0A4Q2URR9_FUSOX</name>
<keyword evidence="5" id="KW-0539">Nucleus</keyword>
<keyword evidence="4" id="KW-0862">Zinc</keyword>
<evidence type="ECO:0000256" key="3">
    <source>
        <dbReference type="ARBA" id="ARBA00022771"/>
    </source>
</evidence>
<sequence length="175" mass="20167">REFTNNMERVKDALRKSPGQIHIQYDGWKSGNRHALYGITCVFRDSNNRPQKCVLGLPELKERHPGENIAGQIIEIIREYEISDKLGYFTLDNAGNNKTSMEELGLEFGFDWEKRWVHCVGHVVNIVVKQMLYGKNPDAFEKEVFEGLHTAAKEHEVWRRRGSVGKWHNFAVVGG</sequence>
<evidence type="ECO:0000256" key="4">
    <source>
        <dbReference type="ARBA" id="ARBA00022833"/>
    </source>
</evidence>
<comment type="subcellular location">
    <subcellularLocation>
        <location evidence="1">Nucleus</location>
    </subcellularLocation>
</comment>
<proteinExistence type="predicted"/>
<dbReference type="SUPFAM" id="SSF53098">
    <property type="entry name" value="Ribonuclease H-like"/>
    <property type="match status" value="1"/>
</dbReference>
<evidence type="ECO:0000256" key="5">
    <source>
        <dbReference type="ARBA" id="ARBA00023242"/>
    </source>
</evidence>
<evidence type="ECO:0000256" key="1">
    <source>
        <dbReference type="ARBA" id="ARBA00004123"/>
    </source>
</evidence>
<keyword evidence="3" id="KW-0863">Zinc-finger</keyword>
<keyword evidence="2" id="KW-0479">Metal-binding</keyword>
<dbReference type="GO" id="GO:0005634">
    <property type="term" value="C:nucleus"/>
    <property type="evidence" value="ECO:0007669"/>
    <property type="project" value="UniProtKB-SubCell"/>
</dbReference>
<dbReference type="InterPro" id="IPR012337">
    <property type="entry name" value="RNaseH-like_sf"/>
</dbReference>
<protein>
    <recommendedName>
        <fullName evidence="8">DUF659 domain-containing protein</fullName>
    </recommendedName>
</protein>
<evidence type="ECO:0000313" key="7">
    <source>
        <dbReference type="Proteomes" id="UP000290540"/>
    </source>
</evidence>
<dbReference type="AlphaFoldDB" id="A0A4Q2URR9"/>
<gene>
    <name evidence="6" type="ORF">BFJ63_vAg20280</name>
</gene>